<gene>
    <name evidence="8" type="ORF">SAMN05661044_03625</name>
</gene>
<dbReference type="SUPFAM" id="SSF48452">
    <property type="entry name" value="TPR-like"/>
    <property type="match status" value="1"/>
</dbReference>
<dbReference type="PROSITE" id="PS51257">
    <property type="entry name" value="PROKAR_LIPOPROTEIN"/>
    <property type="match status" value="1"/>
</dbReference>
<evidence type="ECO:0000256" key="4">
    <source>
        <dbReference type="ARBA" id="ARBA00023136"/>
    </source>
</evidence>
<dbReference type="InterPro" id="IPR012944">
    <property type="entry name" value="SusD_RagB_dom"/>
</dbReference>
<evidence type="ECO:0000256" key="5">
    <source>
        <dbReference type="ARBA" id="ARBA00023237"/>
    </source>
</evidence>
<proteinExistence type="inferred from homology"/>
<evidence type="ECO:0000256" key="1">
    <source>
        <dbReference type="ARBA" id="ARBA00004442"/>
    </source>
</evidence>
<evidence type="ECO:0000256" key="3">
    <source>
        <dbReference type="ARBA" id="ARBA00022729"/>
    </source>
</evidence>
<feature type="domain" description="RagB/SusD" evidence="6">
    <location>
        <begin position="267"/>
        <end position="516"/>
    </location>
</feature>
<dbReference type="InterPro" id="IPR033985">
    <property type="entry name" value="SusD-like_N"/>
</dbReference>
<dbReference type="Pfam" id="PF07980">
    <property type="entry name" value="SusD_RagB"/>
    <property type="match status" value="1"/>
</dbReference>
<reference evidence="9" key="1">
    <citation type="submission" date="2016-10" db="EMBL/GenBank/DDBJ databases">
        <authorList>
            <person name="Varghese N."/>
            <person name="Submissions S."/>
        </authorList>
    </citation>
    <scope>NUCLEOTIDE SEQUENCE [LARGE SCALE GENOMIC DNA]</scope>
    <source>
        <strain evidence="9">DSM 18733</strain>
    </source>
</reference>
<name>A0A1H7TPE4_OLID1</name>
<dbReference type="GO" id="GO:0009279">
    <property type="term" value="C:cell outer membrane"/>
    <property type="evidence" value="ECO:0007669"/>
    <property type="project" value="UniProtKB-SubCell"/>
</dbReference>
<dbReference type="InterPro" id="IPR011990">
    <property type="entry name" value="TPR-like_helical_dom_sf"/>
</dbReference>
<dbReference type="EMBL" id="FOAF01000004">
    <property type="protein sequence ID" value="SEL86558.1"/>
    <property type="molecule type" value="Genomic_DNA"/>
</dbReference>
<protein>
    <submittedName>
        <fullName evidence="8">Starch-binding associating with outer membrane</fullName>
    </submittedName>
</protein>
<dbReference type="RefSeq" id="WP_093326972.1">
    <property type="nucleotide sequence ID" value="NZ_FOAF01000004.1"/>
</dbReference>
<evidence type="ECO:0000259" key="7">
    <source>
        <dbReference type="Pfam" id="PF14322"/>
    </source>
</evidence>
<comment type="subcellular location">
    <subcellularLocation>
        <location evidence="1">Cell outer membrane</location>
    </subcellularLocation>
</comment>
<dbReference type="AlphaFoldDB" id="A0A1H7TPE4"/>
<dbReference type="Pfam" id="PF14322">
    <property type="entry name" value="SusD-like_3"/>
    <property type="match status" value="1"/>
</dbReference>
<dbReference type="STRING" id="407022.SAMN05661044_03625"/>
<dbReference type="CDD" id="cd08977">
    <property type="entry name" value="SusD"/>
    <property type="match status" value="1"/>
</dbReference>
<keyword evidence="5" id="KW-0998">Cell outer membrane</keyword>
<evidence type="ECO:0000256" key="2">
    <source>
        <dbReference type="ARBA" id="ARBA00006275"/>
    </source>
</evidence>
<organism evidence="8 9">
    <name type="scientific">Olivibacter domesticus</name>
    <name type="common">Pseudosphingobacterium domesticum</name>
    <dbReference type="NCBI Taxonomy" id="407022"/>
    <lineage>
        <taxon>Bacteria</taxon>
        <taxon>Pseudomonadati</taxon>
        <taxon>Bacteroidota</taxon>
        <taxon>Sphingobacteriia</taxon>
        <taxon>Sphingobacteriales</taxon>
        <taxon>Sphingobacteriaceae</taxon>
        <taxon>Olivibacter</taxon>
    </lineage>
</organism>
<evidence type="ECO:0000259" key="6">
    <source>
        <dbReference type="Pfam" id="PF07980"/>
    </source>
</evidence>
<evidence type="ECO:0000313" key="8">
    <source>
        <dbReference type="EMBL" id="SEL86558.1"/>
    </source>
</evidence>
<sequence length="519" mass="58448">MKKNIIIALSCCLLGMGCDKKLDIESSKQENVESYWQTAEQASSAVIAIYNSLIQDGTYMRMMPALTDGRGDDFTGDSPWGDLVQTGQFTVLSTSGPVQWVWAQWYQLIYRTNQVLTNVPTIEMDQALKDRLLGQAYFLRGLAYFTLANTYKAVPVILTPPVESSEYYEPTASEEVLWNQVIADLTAAKELLPVSYTTVSGPDANQIGRVTKGAATGILGKAYLYRKNWTAAAEQFKLLVDGPELNIYSLMSNYRDNFKPTNENNAESLFEVQFADPDAVGGTVFNYGGEPNANWKQVSSVGHTYAMDGFGYSDFLPTRGIYNAFKEEKTVDGQLDPRLLSTIASFEPGISELAYGAVWKNPKTNIYPRKYTHDGIPGYTNENNGVENSGINYRILRYADVLLMYAEALNELGQTTQAYTYIQQVRTRAKLPDLATVKPNMTQEQMRDQLAHERYLELAIEGIRINDIIRWGWLYNSEKLQILKEHDADFTTWRPGKEYLPIPQRELDINKNLLPNAAN</sequence>
<accession>A0A1H7TPE4</accession>
<keyword evidence="9" id="KW-1185">Reference proteome</keyword>
<dbReference type="Proteomes" id="UP000199421">
    <property type="component" value="Unassembled WGS sequence"/>
</dbReference>
<dbReference type="OrthoDB" id="5694214at2"/>
<keyword evidence="4" id="KW-0472">Membrane</keyword>
<feature type="domain" description="SusD-like N-terminal" evidence="7">
    <location>
        <begin position="93"/>
        <end position="224"/>
    </location>
</feature>
<dbReference type="Gene3D" id="1.25.40.390">
    <property type="match status" value="1"/>
</dbReference>
<evidence type="ECO:0000313" key="9">
    <source>
        <dbReference type="Proteomes" id="UP000199421"/>
    </source>
</evidence>
<comment type="similarity">
    <text evidence="2">Belongs to the SusD family.</text>
</comment>
<keyword evidence="3" id="KW-0732">Signal</keyword>